<evidence type="ECO:0000313" key="2">
    <source>
        <dbReference type="Proteomes" id="UP000001072"/>
    </source>
</evidence>
<organism evidence="2">
    <name type="scientific">Melampsora larici-populina (strain 98AG31 / pathotype 3-4-7)</name>
    <name type="common">Poplar leaf rust fungus</name>
    <dbReference type="NCBI Taxonomy" id="747676"/>
    <lineage>
        <taxon>Eukaryota</taxon>
        <taxon>Fungi</taxon>
        <taxon>Dikarya</taxon>
        <taxon>Basidiomycota</taxon>
        <taxon>Pucciniomycotina</taxon>
        <taxon>Pucciniomycetes</taxon>
        <taxon>Pucciniales</taxon>
        <taxon>Melampsoraceae</taxon>
        <taxon>Melampsora</taxon>
    </lineage>
</organism>
<evidence type="ECO:0000313" key="1">
    <source>
        <dbReference type="EMBL" id="EGG06682.1"/>
    </source>
</evidence>
<dbReference type="VEuPathDB" id="FungiDB:MELLADRAFT_106577"/>
<name>F4RLY7_MELLP</name>
<sequence>MSATLDEFIDPEATPVTAPTEFPVQLERKVLYEAYVIHQRKAAGIMYSHMTQPYRIIVESEGFISKPLDIWNLMKSKFQSTASSSKGRAYSSFFRITYQSLIQYIKDTRAALAVMHACGINFSEEIQECISETIVAKLPNSMETTLALLDSKRPLTTKVVLDNLDSHLIEYTERHRNDNNSIALATVSNRPPFRQPGRRFPYPTCTNGTHNPAVKGHKSDACWVALPHLRPANMLN</sequence>
<protein>
    <submittedName>
        <fullName evidence="1">Uncharacterized protein</fullName>
    </submittedName>
</protein>
<accession>F4RLY7</accession>
<dbReference type="OrthoDB" id="10528326at2759"/>
<keyword evidence="2" id="KW-1185">Reference proteome</keyword>
<dbReference type="GeneID" id="18922927"/>
<proteinExistence type="predicted"/>
<gene>
    <name evidence="1" type="ORF">MELLADRAFT_106577</name>
</gene>
<dbReference type="RefSeq" id="XP_007410122.1">
    <property type="nucleotide sequence ID" value="XM_007410060.1"/>
</dbReference>
<dbReference type="InParanoid" id="F4RLY7"/>
<reference evidence="2" key="1">
    <citation type="journal article" date="2011" name="Proc. Natl. Acad. Sci. U.S.A.">
        <title>Obligate biotrophy features unraveled by the genomic analysis of rust fungi.</title>
        <authorList>
            <person name="Duplessis S."/>
            <person name="Cuomo C.A."/>
            <person name="Lin Y.-C."/>
            <person name="Aerts A."/>
            <person name="Tisserant E."/>
            <person name="Veneault-Fourrey C."/>
            <person name="Joly D.L."/>
            <person name="Hacquard S."/>
            <person name="Amselem J."/>
            <person name="Cantarel B.L."/>
            <person name="Chiu R."/>
            <person name="Coutinho P.M."/>
            <person name="Feau N."/>
            <person name="Field M."/>
            <person name="Frey P."/>
            <person name="Gelhaye E."/>
            <person name="Goldberg J."/>
            <person name="Grabherr M.G."/>
            <person name="Kodira C.D."/>
            <person name="Kohler A."/>
            <person name="Kuees U."/>
            <person name="Lindquist E.A."/>
            <person name="Lucas S.M."/>
            <person name="Mago R."/>
            <person name="Mauceli E."/>
            <person name="Morin E."/>
            <person name="Murat C."/>
            <person name="Pangilinan J.L."/>
            <person name="Park R."/>
            <person name="Pearson M."/>
            <person name="Quesneville H."/>
            <person name="Rouhier N."/>
            <person name="Sakthikumar S."/>
            <person name="Salamov A.A."/>
            <person name="Schmutz J."/>
            <person name="Selles B."/>
            <person name="Shapiro H."/>
            <person name="Tanguay P."/>
            <person name="Tuskan G.A."/>
            <person name="Henrissat B."/>
            <person name="Van de Peer Y."/>
            <person name="Rouze P."/>
            <person name="Ellis J.G."/>
            <person name="Dodds P.N."/>
            <person name="Schein J.E."/>
            <person name="Zhong S."/>
            <person name="Hamelin R.C."/>
            <person name="Grigoriev I.V."/>
            <person name="Szabo L.J."/>
            <person name="Martin F."/>
        </authorList>
    </citation>
    <scope>NUCLEOTIDE SEQUENCE [LARGE SCALE GENOMIC DNA]</scope>
    <source>
        <strain evidence="2">98AG31 / pathotype 3-4-7</strain>
    </source>
</reference>
<dbReference type="KEGG" id="mlr:MELLADRAFT_106577"/>
<dbReference type="Proteomes" id="UP000001072">
    <property type="component" value="Unassembled WGS sequence"/>
</dbReference>
<dbReference type="HOGENOM" id="CLU_081641_0_0_1"/>
<dbReference type="AlphaFoldDB" id="F4RLY7"/>
<dbReference type="EMBL" id="GL883107">
    <property type="protein sequence ID" value="EGG06682.1"/>
    <property type="molecule type" value="Genomic_DNA"/>
</dbReference>